<evidence type="ECO:0000313" key="4">
    <source>
        <dbReference type="EMBL" id="CCK76331.1"/>
    </source>
</evidence>
<dbReference type="PANTHER" id="PTHR34580">
    <property type="match status" value="1"/>
</dbReference>
<evidence type="ECO:0000259" key="2">
    <source>
        <dbReference type="Pfam" id="PF26107"/>
    </source>
</evidence>
<dbReference type="InterPro" id="IPR051534">
    <property type="entry name" value="CBASS_pafABC_assoc_protein"/>
</dbReference>
<dbReference type="Pfam" id="PF13280">
    <property type="entry name" value="WYL"/>
    <property type="match status" value="1"/>
</dbReference>
<proteinExistence type="predicted"/>
<feature type="domain" description="WYL" evidence="1">
    <location>
        <begin position="121"/>
        <end position="183"/>
    </location>
</feature>
<feature type="domain" description="DNA-binding transcriptional repressor CapW C-terminal dimerisation" evidence="2">
    <location>
        <begin position="212"/>
        <end position="279"/>
    </location>
</feature>
<dbReference type="PIRSF" id="PIRSF015558">
    <property type="entry name" value="Txn_reg_DeoR_prd"/>
    <property type="match status" value="1"/>
</dbReference>
<dbReference type="PATRIC" id="fig|698738.3.peg.2233"/>
<reference evidence="4 5" key="1">
    <citation type="journal article" date="2013" name="Nat. Commun.">
        <title>Genome sequence and functional genomic analysis of the oil-degrading bacterium Oleispira antarctica.</title>
        <authorList>
            <person name="Kube M."/>
            <person name="Chernikova T.N."/>
            <person name="Al-Ramahi Y."/>
            <person name="Beloqui A."/>
            <person name="Lopez-Cortez N."/>
            <person name="Guazzaroni M.E."/>
            <person name="Heipieper H.J."/>
            <person name="Klages S."/>
            <person name="Kotsyurbenko O.R."/>
            <person name="Langer I."/>
            <person name="Nechitaylo T.Y."/>
            <person name="Lunsdorf H."/>
            <person name="Fernandez M."/>
            <person name="Juarez S."/>
            <person name="Ciordia S."/>
            <person name="Singer A."/>
            <person name="Kagan O."/>
            <person name="Egorova O."/>
            <person name="Petit P.A."/>
            <person name="Stogios P."/>
            <person name="Kim Y."/>
            <person name="Tchigvintsev A."/>
            <person name="Flick R."/>
            <person name="Denaro R."/>
            <person name="Genovese M."/>
            <person name="Albar J.P."/>
            <person name="Reva O.N."/>
            <person name="Martinez-Gomariz M."/>
            <person name="Tran H."/>
            <person name="Ferrer M."/>
            <person name="Savchenko A."/>
            <person name="Yakunin A.F."/>
            <person name="Yakimov M.M."/>
            <person name="Golyshina O.V."/>
            <person name="Reinhardt R."/>
            <person name="Golyshin P.N."/>
        </authorList>
    </citation>
    <scope>NUCLEOTIDE SEQUENCE [LARGE SCALE GENOMIC DNA]</scope>
</reference>
<protein>
    <submittedName>
        <fullName evidence="4">Uncharacterized protein</fullName>
    </submittedName>
</protein>
<gene>
    <name evidence="4" type="ORF">OLEAN_C21550</name>
</gene>
<dbReference type="STRING" id="698738.OLEAN_C21550"/>
<dbReference type="AlphaFoldDB" id="R4YMV2"/>
<dbReference type="HOGENOM" id="CLU_054168_2_0_6"/>
<evidence type="ECO:0000259" key="3">
    <source>
        <dbReference type="Pfam" id="PF26109"/>
    </source>
</evidence>
<evidence type="ECO:0000313" key="5">
    <source>
        <dbReference type="Proteomes" id="UP000032749"/>
    </source>
</evidence>
<accession>R4YMV2</accession>
<keyword evidence="5" id="KW-1185">Reference proteome</keyword>
<dbReference type="KEGG" id="oai:OLEAN_C21550"/>
<dbReference type="Pfam" id="PF26109">
    <property type="entry name" value="WHD_BrxR"/>
    <property type="match status" value="1"/>
</dbReference>
<evidence type="ECO:0000259" key="1">
    <source>
        <dbReference type="Pfam" id="PF13280"/>
    </source>
</evidence>
<dbReference type="InterPro" id="IPR016634">
    <property type="entry name" value="CapW-like"/>
</dbReference>
<feature type="domain" description="DNA-binding transcriptional repressor CapW winged helix-turn-helix" evidence="3">
    <location>
        <begin position="19"/>
        <end position="96"/>
    </location>
</feature>
<sequence>MDASLNTQSEQTIEKLSREQRQCYAYIEIIIQWEGRLTLQHLQQEFGFGRSKAKKLLAEYTQYQASNLIYDPSLKGHKPSAEFSPAYTHGHIDEYCRNELSDVVGIQLLEAPLRNIDPNLIRPILRAIRNKQRIDIGYHSLSSPDYESRIISPHSLVFDGLRYHVRAHCEKNNGYRDFVLSRFCFESEALKPEFEGPSLNGKDQDEHWNTLLTLSIEPDIRLNNQQQKIIALDYQMQQNEQGTWTREISVRAALAKYLLQRLRLDQYQQKPEAQQIVISQHCLKTFETYLK</sequence>
<dbReference type="PROSITE" id="PS52050">
    <property type="entry name" value="WYL"/>
    <property type="match status" value="1"/>
</dbReference>
<dbReference type="InterPro" id="IPR059020">
    <property type="entry name" value="CapW_CTD"/>
</dbReference>
<dbReference type="InterPro" id="IPR026881">
    <property type="entry name" value="WYL_dom"/>
</dbReference>
<dbReference type="EMBL" id="FO203512">
    <property type="protein sequence ID" value="CCK76331.1"/>
    <property type="molecule type" value="Genomic_DNA"/>
</dbReference>
<organism evidence="4 5">
    <name type="scientific">Oleispira antarctica RB-8</name>
    <dbReference type="NCBI Taxonomy" id="698738"/>
    <lineage>
        <taxon>Bacteria</taxon>
        <taxon>Pseudomonadati</taxon>
        <taxon>Pseudomonadota</taxon>
        <taxon>Gammaproteobacteria</taxon>
        <taxon>Oceanospirillales</taxon>
        <taxon>Oceanospirillaceae</taxon>
        <taxon>Oleispira</taxon>
    </lineage>
</organism>
<dbReference type="Pfam" id="PF26107">
    <property type="entry name" value="BrxR_CTD"/>
    <property type="match status" value="1"/>
</dbReference>
<dbReference type="Proteomes" id="UP000032749">
    <property type="component" value="Chromosome"/>
</dbReference>
<name>R4YMV2_OLEAN</name>
<dbReference type="PANTHER" id="PTHR34580:SF3">
    <property type="entry name" value="PROTEIN PAFB"/>
    <property type="match status" value="1"/>
</dbReference>
<dbReference type="InterPro" id="IPR059019">
    <property type="entry name" value="WHD_CapW"/>
</dbReference>